<dbReference type="Proteomes" id="UP001596407">
    <property type="component" value="Unassembled WGS sequence"/>
</dbReference>
<protein>
    <submittedName>
        <fullName evidence="2">Metallophosphoesterase</fullName>
    </submittedName>
</protein>
<sequence length="312" mass="33726">MRLLLLNDLHLGPGDDRPAYARPAIEEAKFDAVVTVGDVIDENRDHAKSAAAGERYERVGRAFYEFLHDEYDLPILVVPGNHDPLDCAERLTEGLDRAVVLHERAVDAAELGLSDLDGFAFAGWGCEQFDQAPEIRYTEFSATNPVEDATTATIDHLAAERANEVESVAGRYLDGDADGDDVADALGVAGRAKARLVDQLETLEDRYETLYSLATADERVLLFAHVPPFDVAFDHHHSGSGLYGRVRSGSLALKHAIRRASPHAAFGGHTHQYGIDTVATDSGDRYVVNAGAPGVAVVEVETDPGVLNVRTA</sequence>
<dbReference type="InterPro" id="IPR029052">
    <property type="entry name" value="Metallo-depent_PP-like"/>
</dbReference>
<proteinExistence type="predicted"/>
<evidence type="ECO:0000259" key="1">
    <source>
        <dbReference type="Pfam" id="PF00149"/>
    </source>
</evidence>
<name>A0ABD5WQC0_9EURY</name>
<dbReference type="RefSeq" id="WP_276280812.1">
    <property type="nucleotide sequence ID" value="NZ_CP119809.1"/>
</dbReference>
<dbReference type="Gene3D" id="3.60.21.10">
    <property type="match status" value="1"/>
</dbReference>
<dbReference type="SUPFAM" id="SSF56300">
    <property type="entry name" value="Metallo-dependent phosphatases"/>
    <property type="match status" value="1"/>
</dbReference>
<evidence type="ECO:0000313" key="3">
    <source>
        <dbReference type="Proteomes" id="UP001596407"/>
    </source>
</evidence>
<reference evidence="2 3" key="1">
    <citation type="journal article" date="2019" name="Int. J. Syst. Evol. Microbiol.">
        <title>The Global Catalogue of Microorganisms (GCM) 10K type strain sequencing project: providing services to taxonomists for standard genome sequencing and annotation.</title>
        <authorList>
            <consortium name="The Broad Institute Genomics Platform"/>
            <consortium name="The Broad Institute Genome Sequencing Center for Infectious Disease"/>
            <person name="Wu L."/>
            <person name="Ma J."/>
        </authorList>
    </citation>
    <scope>NUCLEOTIDE SEQUENCE [LARGE SCALE GENOMIC DNA]</scope>
    <source>
        <strain evidence="2 3">DT72</strain>
    </source>
</reference>
<keyword evidence="3" id="KW-1185">Reference proteome</keyword>
<dbReference type="AlphaFoldDB" id="A0ABD5WQC0"/>
<organism evidence="2 3">
    <name type="scientific">Halorussus caseinilyticus</name>
    <dbReference type="NCBI Taxonomy" id="3034025"/>
    <lineage>
        <taxon>Archaea</taxon>
        <taxon>Methanobacteriati</taxon>
        <taxon>Methanobacteriota</taxon>
        <taxon>Stenosarchaea group</taxon>
        <taxon>Halobacteria</taxon>
        <taxon>Halobacteriales</taxon>
        <taxon>Haladaptataceae</taxon>
        <taxon>Halorussus</taxon>
    </lineage>
</organism>
<comment type="caution">
    <text evidence="2">The sequence shown here is derived from an EMBL/GenBank/DDBJ whole genome shotgun (WGS) entry which is preliminary data.</text>
</comment>
<dbReference type="Pfam" id="PF00149">
    <property type="entry name" value="Metallophos"/>
    <property type="match status" value="1"/>
</dbReference>
<accession>A0ABD5WQC0</accession>
<dbReference type="EMBL" id="JBHSZH010000005">
    <property type="protein sequence ID" value="MFC7081278.1"/>
    <property type="molecule type" value="Genomic_DNA"/>
</dbReference>
<gene>
    <name evidence="2" type="ORF">ACFQJ6_15380</name>
</gene>
<evidence type="ECO:0000313" key="2">
    <source>
        <dbReference type="EMBL" id="MFC7081278.1"/>
    </source>
</evidence>
<dbReference type="InterPro" id="IPR004843">
    <property type="entry name" value="Calcineurin-like_PHP"/>
</dbReference>
<feature type="domain" description="Calcineurin-like phosphoesterase" evidence="1">
    <location>
        <begin position="1"/>
        <end position="273"/>
    </location>
</feature>
<dbReference type="GeneID" id="79301983"/>